<feature type="domain" description="Type VI secretion system component TssM1 helical" evidence="5">
    <location>
        <begin position="1071"/>
        <end position="1165"/>
    </location>
</feature>
<dbReference type="Pfam" id="PF14331">
    <property type="entry name" value="IcmF-related_N"/>
    <property type="match status" value="1"/>
</dbReference>
<feature type="transmembrane region" description="Helical" evidence="1">
    <location>
        <begin position="47"/>
        <end position="65"/>
    </location>
</feature>
<feature type="transmembrane region" description="Helical" evidence="1">
    <location>
        <begin position="72"/>
        <end position="89"/>
    </location>
</feature>
<evidence type="ECO:0000259" key="2">
    <source>
        <dbReference type="Pfam" id="PF06744"/>
    </source>
</evidence>
<gene>
    <name evidence="6" type="primary">tssM</name>
    <name evidence="6" type="ORF">ACFPM8_00645</name>
</gene>
<dbReference type="EMBL" id="JBHSMT010000004">
    <property type="protein sequence ID" value="MFC5472456.1"/>
    <property type="molecule type" value="Genomic_DNA"/>
</dbReference>
<keyword evidence="1" id="KW-0812">Transmembrane</keyword>
<feature type="transmembrane region" description="Helical" evidence="1">
    <location>
        <begin position="101"/>
        <end position="120"/>
    </location>
</feature>
<dbReference type="SUPFAM" id="SSF52540">
    <property type="entry name" value="P-loop containing nucleoside triphosphate hydrolases"/>
    <property type="match status" value="1"/>
</dbReference>
<dbReference type="PANTHER" id="PTHR36153">
    <property type="entry name" value="INNER MEMBRANE PROTEIN-RELATED"/>
    <property type="match status" value="1"/>
</dbReference>
<dbReference type="InterPro" id="IPR048677">
    <property type="entry name" value="TssM1_hel"/>
</dbReference>
<feature type="domain" description="Type VI secretion system component TssM1 N-terminal" evidence="4">
    <location>
        <begin position="266"/>
        <end position="539"/>
    </location>
</feature>
<dbReference type="InterPro" id="IPR010623">
    <property type="entry name" value="IcmF_C"/>
</dbReference>
<dbReference type="InterPro" id="IPR025743">
    <property type="entry name" value="TssM1_N"/>
</dbReference>
<name>A0ABW0M6L8_9BURK</name>
<evidence type="ECO:0000256" key="1">
    <source>
        <dbReference type="SAM" id="Phobius"/>
    </source>
</evidence>
<protein>
    <submittedName>
        <fullName evidence="6">Type VI secretion system membrane subunit TssM</fullName>
    </submittedName>
</protein>
<dbReference type="Pfam" id="PF21070">
    <property type="entry name" value="IcmF_helical"/>
    <property type="match status" value="1"/>
</dbReference>
<dbReference type="RefSeq" id="WP_378993913.1">
    <property type="nucleotide sequence ID" value="NZ_JBHSMT010000004.1"/>
</dbReference>
<feature type="domain" description="IcmF-related" evidence="3">
    <location>
        <begin position="591"/>
        <end position="911"/>
    </location>
</feature>
<evidence type="ECO:0000313" key="7">
    <source>
        <dbReference type="Proteomes" id="UP001596045"/>
    </source>
</evidence>
<dbReference type="Pfam" id="PF06761">
    <property type="entry name" value="IcmF-related"/>
    <property type="match status" value="1"/>
</dbReference>
<dbReference type="InterPro" id="IPR017731">
    <property type="entry name" value="TssM1-like"/>
</dbReference>
<keyword evidence="7" id="KW-1185">Reference proteome</keyword>
<keyword evidence="1" id="KW-0472">Membrane</keyword>
<organism evidence="6 7">
    <name type="scientific">Paraherbaspirillum soli</name>
    <dbReference type="NCBI Taxonomy" id="631222"/>
    <lineage>
        <taxon>Bacteria</taxon>
        <taxon>Pseudomonadati</taxon>
        <taxon>Pseudomonadota</taxon>
        <taxon>Betaproteobacteria</taxon>
        <taxon>Burkholderiales</taxon>
        <taxon>Oxalobacteraceae</taxon>
        <taxon>Paraherbaspirillum</taxon>
    </lineage>
</organism>
<dbReference type="PANTHER" id="PTHR36153:SF1">
    <property type="entry name" value="TYPE VI SECRETION SYSTEM COMPONENT TSSM1"/>
    <property type="match status" value="1"/>
</dbReference>
<dbReference type="InterPro" id="IPR027417">
    <property type="entry name" value="P-loop_NTPase"/>
</dbReference>
<dbReference type="InterPro" id="IPR009612">
    <property type="entry name" value="IcmF-rel"/>
</dbReference>
<dbReference type="NCBIfam" id="TIGR03348">
    <property type="entry name" value="VI_IcmF"/>
    <property type="match status" value="1"/>
</dbReference>
<reference evidence="7" key="1">
    <citation type="journal article" date="2019" name="Int. J. Syst. Evol. Microbiol.">
        <title>The Global Catalogue of Microorganisms (GCM) 10K type strain sequencing project: providing services to taxonomists for standard genome sequencing and annotation.</title>
        <authorList>
            <consortium name="The Broad Institute Genomics Platform"/>
            <consortium name="The Broad Institute Genome Sequencing Center for Infectious Disease"/>
            <person name="Wu L."/>
            <person name="Ma J."/>
        </authorList>
    </citation>
    <scope>NUCLEOTIDE SEQUENCE [LARGE SCALE GENOMIC DNA]</scope>
    <source>
        <strain evidence="7">JCM 17066</strain>
    </source>
</reference>
<comment type="caution">
    <text evidence="6">The sequence shown here is derived from an EMBL/GenBank/DDBJ whole genome shotgun (WGS) entry which is preliminary data.</text>
</comment>
<evidence type="ECO:0000313" key="6">
    <source>
        <dbReference type="EMBL" id="MFC5472456.1"/>
    </source>
</evidence>
<feature type="domain" description="Type VI secretion system IcmF C-terminal" evidence="2">
    <location>
        <begin position="1177"/>
        <end position="1281"/>
    </location>
</feature>
<dbReference type="Proteomes" id="UP001596045">
    <property type="component" value="Unassembled WGS sequence"/>
</dbReference>
<evidence type="ECO:0000259" key="4">
    <source>
        <dbReference type="Pfam" id="PF14331"/>
    </source>
</evidence>
<keyword evidence="1" id="KW-1133">Transmembrane helix</keyword>
<evidence type="ECO:0000259" key="3">
    <source>
        <dbReference type="Pfam" id="PF06761"/>
    </source>
</evidence>
<dbReference type="InterPro" id="IPR053156">
    <property type="entry name" value="T6SS_TssM-like"/>
</dbReference>
<proteinExistence type="predicted"/>
<sequence length="1303" mass="142460">MSYFQKVVDFFFSRRMLALLALVLLAAAVWFIGPLLGFGVLHPLAGVAMRVTVIVMLLALLLCLLLQKPVSLVGIAALCLLLWHAGPLLTIGEMKPLAPAWVRELLIVAVVLCYAAFYLYRRWHAIRADKALLRKFLRGKSKRPGRQAAALHARILAVVSAVAAAVQQLKQMRNTGGVRRLFEGRRYLYELPWYMVIGSAGAGKTSAILNSGMQFPLAEQMGASVIKARNGTENCNWWFTNDSVLIDTAGRYTEQDEQTKPELAAANAAEWRVFLGQLRKYRPRAPINGALLTVSVADLLGKSPVQRTALAAAMRARLAELRSQLGIRFPVYVVLTKLDLLSGFAEYFQTLSAVERAQVWGFTLPYRKETLAFDQDGLRTRCEQELQLLEQRLERGVNQRIVEEYEYLRRRKLHVLPQEFRSLTVSLAQLLEQVFLDSRYDNTQLHTTLRGVYFTSAAQAGKTVAADRSTLSQRFHSGVARANNVAMVDDHAAPGSGAGRSYFLHNLFQQLIIPESHLVRPNMRWELRFRLLRTGGHLLSIAFFIWLLSALALSFNNNHHYLAAVDSKTKALAAQVAAFRKAPSADAVPAVLNAAQALPQYKELDLEHPGGSYRYGLYTAPGVAATAQHTYVELQRQLLLPRIVKRIDTALAAEIDAGNADAVYSALTVYLMLYEQNRFNGDTVKTWVLRDWERADSAAAFGDRAAMVKHLDLLLADGPWIAPAAAKNEDLVQRARAFLNSNPVSSRLYERAKAAMEKEAPENFTLARAIGPQTSTVLTMTSASKAQEHGVPGLYTYDGYHQVFNQRLAEFVGQAQAEDAWVMGRNVGARLASAASGKGAANAGIIDDIRRQYLTDYGNYWQQFLEDIRPLASSADSSSGSLALDVQTLRILAAPDSPLSRLARAVSRETSLSVPAVADDSASSTLADMALGALEKKSSTVRTANTVGKTLNLRQGQKLEKELVDNRFAALREVVTGQADTGSGPALTAKTAAAGDKGLQLDAIIGLLNEQYTLLVVADNALSTNNLPPAADIGAKLRMESAKLPAPFKAVLAGVAERTTDKINQGVGALLSAQMEASIGNACRSAIEGKYPFVASQQEVDIEDFARVFAAGGLLDDFFQKNLAGHVDTNSKPWRYKTAGSAAGAMHGPDLGAFQRAAMIREVFFRDPGAKRLSWKMDVKVASLDPEITQLAIDIDGQSNRYAHGPVLPFTINWPGPRGGAMAEISANPRVRPDTSSVLTNGPWALFRLLERGRIIETASASRLAVDFTFDGRHAVLDLVTGGLPNPFTSNLLKDFHCPTSVA</sequence>
<accession>A0ABW0M6L8</accession>
<dbReference type="Pfam" id="PF06744">
    <property type="entry name" value="IcmF_C"/>
    <property type="match status" value="1"/>
</dbReference>
<evidence type="ECO:0000259" key="5">
    <source>
        <dbReference type="Pfam" id="PF21070"/>
    </source>
</evidence>